<gene>
    <name evidence="3" type="ORF">NQ314_021497</name>
</gene>
<dbReference type="Gene3D" id="3.40.50.1360">
    <property type="match status" value="2"/>
</dbReference>
<evidence type="ECO:0000313" key="4">
    <source>
        <dbReference type="Proteomes" id="UP001162156"/>
    </source>
</evidence>
<reference evidence="3" key="1">
    <citation type="journal article" date="2023" name="Insect Mol. Biol.">
        <title>Genome sequencing provides insights into the evolution of gene families encoding plant cell wall-degrading enzymes in longhorned beetles.</title>
        <authorList>
            <person name="Shin N.R."/>
            <person name="Okamura Y."/>
            <person name="Kirsch R."/>
            <person name="Pauchet Y."/>
        </authorList>
    </citation>
    <scope>NUCLEOTIDE SEQUENCE</scope>
    <source>
        <strain evidence="3">RBIC_L_NR</strain>
    </source>
</reference>
<dbReference type="PANTHER" id="PTHR11054">
    <property type="entry name" value="6-PHOSPHOGLUCONOLACTONASE"/>
    <property type="match status" value="1"/>
</dbReference>
<evidence type="ECO:0000313" key="3">
    <source>
        <dbReference type="EMBL" id="KAJ8926154.1"/>
    </source>
</evidence>
<accession>A0AAV8WHJ2</accession>
<evidence type="ECO:0000259" key="2">
    <source>
        <dbReference type="Pfam" id="PF01182"/>
    </source>
</evidence>
<name>A0AAV8WHJ2_9CUCU</name>
<dbReference type="InterPro" id="IPR006148">
    <property type="entry name" value="Glc/Gal-6P_isomerase"/>
</dbReference>
<proteinExistence type="inferred from homology"/>
<dbReference type="GO" id="GO:0017057">
    <property type="term" value="F:6-phosphogluconolactonase activity"/>
    <property type="evidence" value="ECO:0007669"/>
    <property type="project" value="InterPro"/>
</dbReference>
<dbReference type="Pfam" id="PF01182">
    <property type="entry name" value="Glucosamine_iso"/>
    <property type="match status" value="2"/>
</dbReference>
<organism evidence="3 4">
    <name type="scientific">Rhamnusium bicolor</name>
    <dbReference type="NCBI Taxonomy" id="1586634"/>
    <lineage>
        <taxon>Eukaryota</taxon>
        <taxon>Metazoa</taxon>
        <taxon>Ecdysozoa</taxon>
        <taxon>Arthropoda</taxon>
        <taxon>Hexapoda</taxon>
        <taxon>Insecta</taxon>
        <taxon>Pterygota</taxon>
        <taxon>Neoptera</taxon>
        <taxon>Endopterygota</taxon>
        <taxon>Coleoptera</taxon>
        <taxon>Polyphaga</taxon>
        <taxon>Cucujiformia</taxon>
        <taxon>Chrysomeloidea</taxon>
        <taxon>Cerambycidae</taxon>
        <taxon>Lepturinae</taxon>
        <taxon>Rhagiini</taxon>
        <taxon>Rhamnusium</taxon>
    </lineage>
</organism>
<dbReference type="PANTHER" id="PTHR11054:SF0">
    <property type="entry name" value="6-PHOSPHOGLUCONOLACTONASE"/>
    <property type="match status" value="1"/>
</dbReference>
<comment type="caution">
    <text evidence="3">The sequence shown here is derived from an EMBL/GenBank/DDBJ whole genome shotgun (WGS) entry which is preliminary data.</text>
</comment>
<evidence type="ECO:0000256" key="1">
    <source>
        <dbReference type="ARBA" id="ARBA00010662"/>
    </source>
</evidence>
<dbReference type="EMBL" id="JANEYF010006007">
    <property type="protein sequence ID" value="KAJ8926154.1"/>
    <property type="molecule type" value="Genomic_DNA"/>
</dbReference>
<dbReference type="SUPFAM" id="SSF100950">
    <property type="entry name" value="NagB/RpiA/CoA transferase-like"/>
    <property type="match status" value="1"/>
</dbReference>
<dbReference type="Proteomes" id="UP001162156">
    <property type="component" value="Unassembled WGS sequence"/>
</dbReference>
<dbReference type="CDD" id="cd01400">
    <property type="entry name" value="6PGL"/>
    <property type="match status" value="1"/>
</dbReference>
<feature type="domain" description="Glucosamine/galactosamine-6-phosphate isomerase" evidence="2">
    <location>
        <begin position="8"/>
        <end position="90"/>
    </location>
</feature>
<feature type="domain" description="Glucosamine/galactosamine-6-phosphate isomerase" evidence="2">
    <location>
        <begin position="95"/>
        <end position="194"/>
    </location>
</feature>
<keyword evidence="4" id="KW-1185">Reference proteome</keyword>
<dbReference type="GO" id="GO:0005975">
    <property type="term" value="P:carbohydrate metabolic process"/>
    <property type="evidence" value="ECO:0007669"/>
    <property type="project" value="InterPro"/>
</dbReference>
<dbReference type="InterPro" id="IPR005900">
    <property type="entry name" value="6-phosphogluconolactonase_DevB"/>
</dbReference>
<dbReference type="InterPro" id="IPR039104">
    <property type="entry name" value="6PGL"/>
</dbReference>
<dbReference type="AlphaFoldDB" id="A0AAV8WHJ2"/>
<protein>
    <recommendedName>
        <fullName evidence="2">Glucosamine/galactosamine-6-phosphate isomerase domain-containing protein</fullName>
    </recommendedName>
</protein>
<comment type="similarity">
    <text evidence="1">Belongs to the glucosamine/galactosamine-6-phosphate isomerase family. 6-phosphogluconolactonase subfamily.</text>
</comment>
<dbReference type="GO" id="GO:0006098">
    <property type="term" value="P:pentose-phosphate shunt"/>
    <property type="evidence" value="ECO:0007669"/>
    <property type="project" value="InterPro"/>
</dbReference>
<sequence>MTVIVVENKDEVISKLCELIETTAKHSIENNGIFNIGVSGGSLATFLTIGLPKIKTDFSKWRIFFCDERLVPADDPESTFGLYKSKLVDSKAVNLKEEQFDMLLLGMGPDGHTCSLFPGHSLLNETSKWVASITDSPKPPPSRITLTFPIINNAKVCIFASCGKEKAEMVKKILINKEDLPSTKVKPTSGELYWILDKEAGLHIKTS</sequence>
<dbReference type="InterPro" id="IPR037171">
    <property type="entry name" value="NagB/RpiA_transferase-like"/>
</dbReference>